<sequence>MLSDNPASLIESTLMCALNPPPAFDASWVGSGKPAGEWWSGGLASGIANPGMSTATIQRYIDHVQQLKLHYLLIDDGGDYGSTGDAQDNLDADIRRSVERLDLPGLVNDARQRDVAFCPFAQPLSPYARSACAWRWHQTCAPQQRRFCNSMVLRQIHSCADRRTRVLDGLHATCIELQSCMRRRKRRPGRQALGIRIAMLHERGPIALQRHRWLADR</sequence>
<protein>
    <submittedName>
        <fullName evidence="2">Alpha-glucosidase</fullName>
    </submittedName>
</protein>
<dbReference type="Pfam" id="PF10566">
    <property type="entry name" value="Glyco_hydro_97"/>
    <property type="match status" value="1"/>
</dbReference>
<gene>
    <name evidence="2" type="ORF">XBLMG947_3318</name>
</gene>
<dbReference type="InterPro" id="IPR052720">
    <property type="entry name" value="Glycosyl_hydrolase_97"/>
</dbReference>
<dbReference type="Proteomes" id="UP000092503">
    <property type="component" value="Unassembled WGS sequence"/>
</dbReference>
<evidence type="ECO:0000313" key="3">
    <source>
        <dbReference type="Proteomes" id="UP000092503"/>
    </source>
</evidence>
<dbReference type="PANTHER" id="PTHR35803:SF2">
    <property type="entry name" value="RETAINING ALPHA-GALACTOSIDASE"/>
    <property type="match status" value="1"/>
</dbReference>
<dbReference type="InterPro" id="IPR013785">
    <property type="entry name" value="Aldolase_TIM"/>
</dbReference>
<organism evidence="2 3">
    <name type="scientific">Xanthomonas bromi</name>
    <dbReference type="NCBI Taxonomy" id="56449"/>
    <lineage>
        <taxon>Bacteria</taxon>
        <taxon>Pseudomonadati</taxon>
        <taxon>Pseudomonadota</taxon>
        <taxon>Gammaproteobacteria</taxon>
        <taxon>Lysobacterales</taxon>
        <taxon>Lysobacteraceae</taxon>
        <taxon>Xanthomonas</taxon>
    </lineage>
</organism>
<accession>A0A1C3NQ56</accession>
<evidence type="ECO:0000259" key="1">
    <source>
        <dbReference type="Pfam" id="PF10566"/>
    </source>
</evidence>
<evidence type="ECO:0000313" key="2">
    <source>
        <dbReference type="EMBL" id="SBV52522.1"/>
    </source>
</evidence>
<reference evidence="2 3" key="1">
    <citation type="submission" date="2016-06" db="EMBL/GenBank/DDBJ databases">
        <authorList>
            <person name="Kjaerup R.B."/>
            <person name="Dalgaard T.S."/>
            <person name="Juul-Madsen H.R."/>
        </authorList>
    </citation>
    <scope>NUCLEOTIDE SEQUENCE [LARGE SCALE GENOMIC DNA]</scope>
    <source>
        <strain evidence="2">LMG947</strain>
    </source>
</reference>
<dbReference type="InterPro" id="IPR019563">
    <property type="entry name" value="GH97_catalytic"/>
</dbReference>
<dbReference type="AlphaFoldDB" id="A0A1C3NQ56"/>
<dbReference type="PANTHER" id="PTHR35803">
    <property type="entry name" value="GLUCAN 1,4-ALPHA-GLUCOSIDASE SUSB-RELATED"/>
    <property type="match status" value="1"/>
</dbReference>
<dbReference type="Gene3D" id="3.20.20.70">
    <property type="entry name" value="Aldolase class I"/>
    <property type="match status" value="1"/>
</dbReference>
<dbReference type="EMBL" id="FLTX01000054">
    <property type="protein sequence ID" value="SBV52522.1"/>
    <property type="molecule type" value="Genomic_DNA"/>
</dbReference>
<dbReference type="STRING" id="56449.XBLMG947_3318"/>
<proteinExistence type="predicted"/>
<feature type="domain" description="Glycosyl-hydrolase 97 catalytic" evidence="1">
    <location>
        <begin position="38"/>
        <end position="116"/>
    </location>
</feature>
<name>A0A1C3NQ56_9XANT</name>